<dbReference type="PANTHER" id="PTHR12866">
    <property type="entry name" value="UBIQUITIN-LIKE-CONJUGATING ENZYME ATG3"/>
    <property type="match status" value="1"/>
</dbReference>
<dbReference type="GO" id="GO:0044804">
    <property type="term" value="P:nucleophagy"/>
    <property type="evidence" value="ECO:0007669"/>
    <property type="project" value="TreeGrafter"/>
</dbReference>
<accession>A0A1I7YMG4</accession>
<dbReference type="Proteomes" id="UP000095287">
    <property type="component" value="Unplaced"/>
</dbReference>
<evidence type="ECO:0000256" key="7">
    <source>
        <dbReference type="ARBA" id="ARBA00022927"/>
    </source>
</evidence>
<evidence type="ECO:0000256" key="5">
    <source>
        <dbReference type="ARBA" id="ARBA00022490"/>
    </source>
</evidence>
<evidence type="ECO:0000256" key="8">
    <source>
        <dbReference type="ARBA" id="ARBA00023006"/>
    </source>
</evidence>
<organism evidence="11 12">
    <name type="scientific">Steinernema glaseri</name>
    <dbReference type="NCBI Taxonomy" id="37863"/>
    <lineage>
        <taxon>Eukaryota</taxon>
        <taxon>Metazoa</taxon>
        <taxon>Ecdysozoa</taxon>
        <taxon>Nematoda</taxon>
        <taxon>Chromadorea</taxon>
        <taxon>Rhabditida</taxon>
        <taxon>Tylenchina</taxon>
        <taxon>Panagrolaimomorpha</taxon>
        <taxon>Strongyloidoidea</taxon>
        <taxon>Steinernematidae</taxon>
        <taxon>Steinernema</taxon>
    </lineage>
</organism>
<evidence type="ECO:0000256" key="1">
    <source>
        <dbReference type="ARBA" id="ARBA00004496"/>
    </source>
</evidence>
<evidence type="ECO:0000256" key="4">
    <source>
        <dbReference type="ARBA" id="ARBA00022448"/>
    </source>
</evidence>
<proteinExistence type="inferred from homology"/>
<comment type="subcellular location">
    <subcellularLocation>
        <location evidence="1">Cytoplasm</location>
    </subcellularLocation>
</comment>
<evidence type="ECO:0000256" key="3">
    <source>
        <dbReference type="ARBA" id="ARBA00017573"/>
    </source>
</evidence>
<dbReference type="Pfam" id="PF03987">
    <property type="entry name" value="Autophagy_act_C"/>
    <property type="match status" value="1"/>
</dbReference>
<evidence type="ECO:0000313" key="11">
    <source>
        <dbReference type="Proteomes" id="UP000095287"/>
    </source>
</evidence>
<dbReference type="GO" id="GO:0015031">
    <property type="term" value="P:protein transport"/>
    <property type="evidence" value="ECO:0007669"/>
    <property type="project" value="UniProtKB-KW"/>
</dbReference>
<protein>
    <recommendedName>
        <fullName evidence="3">Ubiquitin-like-conjugating enzyme ATG3</fullName>
    </recommendedName>
    <alternativeName>
        <fullName evidence="9">Autophagy-related protein 3</fullName>
    </alternativeName>
</protein>
<keyword evidence="6" id="KW-0833">Ubl conjugation pathway</keyword>
<keyword evidence="7" id="KW-0653">Protein transport</keyword>
<reference evidence="12" key="1">
    <citation type="submission" date="2016-11" db="UniProtKB">
        <authorList>
            <consortium name="WormBaseParasite"/>
        </authorList>
    </citation>
    <scope>IDENTIFICATION</scope>
</reference>
<sequence length="350" mass="39993">MNDFVNSVKSAALGVGQMIMPVMTESKFKETGMITPEEFVIAGDHLVHHCPTWSWSRAPDQGKTKSYLPEDKQFLMIRGVPCHQRCKNIEYDPKLEKILSKSGENSEEGFDTVDDDEGWVDTHHFAGNTSATAEVMGIESSSSVAQDEEDDDEDAPMDMDAFMASGDLEVEDPNRVVSQQVVEGSEDNVVKTRTYDLYITYDNYYRVPRLWVSGYDEQKCPLKVEEMYDDFSQEHAKKTITTESHPYFPDYPMATIHPCKHADVMKRLIEQLADSGRDLTVHQFLLIFLKFVQTSKTHVHFRQPFRPLSTTTRRPSTCKLTTSRVQVPSQSTFKFPRALSMHKLYIVYSS</sequence>
<dbReference type="PANTHER" id="PTHR12866:SF2">
    <property type="entry name" value="UBIQUITIN-LIKE-CONJUGATING ENZYME ATG3"/>
    <property type="match status" value="1"/>
</dbReference>
<evidence type="ECO:0000256" key="6">
    <source>
        <dbReference type="ARBA" id="ARBA00022786"/>
    </source>
</evidence>
<keyword evidence="11" id="KW-1185">Reference proteome</keyword>
<evidence type="ECO:0000256" key="10">
    <source>
        <dbReference type="SAM" id="MobiDB-lite"/>
    </source>
</evidence>
<comment type="similarity">
    <text evidence="2">Belongs to the ATG3 family.</text>
</comment>
<dbReference type="AlphaFoldDB" id="A0A1I7YMG4"/>
<evidence type="ECO:0000313" key="12">
    <source>
        <dbReference type="WBParaSite" id="L893_g17596.t1"/>
    </source>
</evidence>
<keyword evidence="4" id="KW-0813">Transport</keyword>
<dbReference type="GO" id="GO:0061723">
    <property type="term" value="P:glycophagy"/>
    <property type="evidence" value="ECO:0007669"/>
    <property type="project" value="TreeGrafter"/>
</dbReference>
<dbReference type="WBParaSite" id="L893_g17596.t1">
    <property type="protein sequence ID" value="L893_g17596.t1"/>
    <property type="gene ID" value="L893_g17596"/>
</dbReference>
<keyword evidence="8" id="KW-0072">Autophagy</keyword>
<dbReference type="Gene3D" id="3.30.1460.50">
    <property type="match status" value="1"/>
</dbReference>
<keyword evidence="5" id="KW-0963">Cytoplasm</keyword>
<dbReference type="GO" id="GO:0000422">
    <property type="term" value="P:autophagy of mitochondrion"/>
    <property type="evidence" value="ECO:0007669"/>
    <property type="project" value="TreeGrafter"/>
</dbReference>
<evidence type="ECO:0000256" key="9">
    <source>
        <dbReference type="ARBA" id="ARBA00034553"/>
    </source>
</evidence>
<dbReference type="GO" id="GO:0000407">
    <property type="term" value="C:phagophore assembly site"/>
    <property type="evidence" value="ECO:0007669"/>
    <property type="project" value="TreeGrafter"/>
</dbReference>
<dbReference type="GO" id="GO:0019776">
    <property type="term" value="F:Atg8-family ligase activity"/>
    <property type="evidence" value="ECO:0007669"/>
    <property type="project" value="TreeGrafter"/>
</dbReference>
<dbReference type="GO" id="GO:0000045">
    <property type="term" value="P:autophagosome assembly"/>
    <property type="evidence" value="ECO:0007669"/>
    <property type="project" value="TreeGrafter"/>
</dbReference>
<dbReference type="InterPro" id="IPR007135">
    <property type="entry name" value="Atg3/Atg10"/>
</dbReference>
<feature type="compositionally biased region" description="Acidic residues" evidence="10">
    <location>
        <begin position="146"/>
        <end position="156"/>
    </location>
</feature>
<evidence type="ECO:0000256" key="2">
    <source>
        <dbReference type="ARBA" id="ARBA00007683"/>
    </source>
</evidence>
<dbReference type="GO" id="GO:0005829">
    <property type="term" value="C:cytosol"/>
    <property type="evidence" value="ECO:0007669"/>
    <property type="project" value="TreeGrafter"/>
</dbReference>
<name>A0A1I7YMG4_9BILA</name>
<feature type="region of interest" description="Disordered" evidence="10">
    <location>
        <begin position="130"/>
        <end position="156"/>
    </location>
</feature>